<dbReference type="AlphaFoldDB" id="A0A2Z4RFE1"/>
<evidence type="ECO:0000313" key="2">
    <source>
        <dbReference type="Proteomes" id="UP000250299"/>
    </source>
</evidence>
<protein>
    <submittedName>
        <fullName evidence="1">Uncharacterized protein</fullName>
    </submittedName>
</protein>
<reference evidence="1 2" key="1">
    <citation type="submission" date="2018-05" db="EMBL/GenBank/DDBJ databases">
        <title>Whole genome sequence of Pseudomonas putida JBC17.</title>
        <authorList>
            <person name="Lee Y.H."/>
            <person name="David K."/>
        </authorList>
    </citation>
    <scope>NUCLEOTIDE SEQUENCE [LARGE SCALE GENOMIC DNA]</scope>
    <source>
        <strain evidence="1 2">JBC17</strain>
    </source>
</reference>
<dbReference type="OrthoDB" id="6986999at2"/>
<evidence type="ECO:0000313" key="1">
    <source>
        <dbReference type="EMBL" id="AWY39763.1"/>
    </source>
</evidence>
<dbReference type="EMBL" id="CP029693">
    <property type="protein sequence ID" value="AWY39763.1"/>
    <property type="molecule type" value="Genomic_DNA"/>
</dbReference>
<name>A0A2Z4RFE1_PSEPU</name>
<sequence>MFCFGPDVYEADILPVGASLLAMVVNDNAGSLIPRGVPSCIASVLAPTVVSLNSPAPAGTSCR</sequence>
<accession>A0A2Z4RFE1</accession>
<proteinExistence type="predicted"/>
<dbReference type="Proteomes" id="UP000250299">
    <property type="component" value="Chromosome"/>
</dbReference>
<organism evidence="1 2">
    <name type="scientific">Pseudomonas putida</name>
    <name type="common">Arthrobacter siderocapsulatus</name>
    <dbReference type="NCBI Taxonomy" id="303"/>
    <lineage>
        <taxon>Bacteria</taxon>
        <taxon>Pseudomonadati</taxon>
        <taxon>Pseudomonadota</taxon>
        <taxon>Gammaproteobacteria</taxon>
        <taxon>Pseudomonadales</taxon>
        <taxon>Pseudomonadaceae</taxon>
        <taxon>Pseudomonas</taxon>
    </lineage>
</organism>
<gene>
    <name evidence="1" type="ORF">DKY63_07555</name>
</gene>